<protein>
    <submittedName>
        <fullName evidence="1">Uncharacterized protein</fullName>
    </submittedName>
</protein>
<gene>
    <name evidence="1" type="ORF">BDY19DRAFT_945320</name>
</gene>
<proteinExistence type="predicted"/>
<sequence length="430" mass="49187">MAHVLVPPATLEEGGIVRQLSALSLARNAAEYIFAIPNLRDSMIPHCTPATLIRISWTCCTLYRVVHKHLTQTYDINKHLLRFVDDPIAFRSLQARTGALISGSSALQFFAQVVYEESDLDIYVKSSKVLEVGNWLMKEAGYKFKPNSTASNQLLGTSFRVAVENEDENYSNINPEGVYTFFKKVDPSLDSEGFLSDEEAQRRKVQIISAAETPMQLVLKFYSTHLMNIISYDRAYSLYPFATFEHRFGLLTKTWHGIKQAVDKYEKRGWRFGLPKSKAQDKIYSRWYNPGGHRRATAFIKLNLDGLEIPAGMLGDPCYVSTWRFDQPSKPIGNLATKSYDWSDNLEFQPVTSYTLVERGPEFANTYAIACEHVKAMMFHVRNMVRDVQRGLPRLKDDTFADDTLFRACQTTLADRQAWKLWYYNGGRKD</sequence>
<organism evidence="1 2">
    <name type="scientific">Irpex rosettiformis</name>
    <dbReference type="NCBI Taxonomy" id="378272"/>
    <lineage>
        <taxon>Eukaryota</taxon>
        <taxon>Fungi</taxon>
        <taxon>Dikarya</taxon>
        <taxon>Basidiomycota</taxon>
        <taxon>Agaricomycotina</taxon>
        <taxon>Agaricomycetes</taxon>
        <taxon>Polyporales</taxon>
        <taxon>Irpicaceae</taxon>
        <taxon>Irpex</taxon>
    </lineage>
</organism>
<comment type="caution">
    <text evidence="1">The sequence shown here is derived from an EMBL/GenBank/DDBJ whole genome shotgun (WGS) entry which is preliminary data.</text>
</comment>
<reference evidence="1" key="1">
    <citation type="journal article" date="2021" name="Environ. Microbiol.">
        <title>Gene family expansions and transcriptome signatures uncover fungal adaptations to wood decay.</title>
        <authorList>
            <person name="Hage H."/>
            <person name="Miyauchi S."/>
            <person name="Viragh M."/>
            <person name="Drula E."/>
            <person name="Min B."/>
            <person name="Chaduli D."/>
            <person name="Navarro D."/>
            <person name="Favel A."/>
            <person name="Norest M."/>
            <person name="Lesage-Meessen L."/>
            <person name="Balint B."/>
            <person name="Merenyi Z."/>
            <person name="de Eugenio L."/>
            <person name="Morin E."/>
            <person name="Martinez A.T."/>
            <person name="Baldrian P."/>
            <person name="Stursova M."/>
            <person name="Martinez M.J."/>
            <person name="Novotny C."/>
            <person name="Magnuson J.K."/>
            <person name="Spatafora J.W."/>
            <person name="Maurice S."/>
            <person name="Pangilinan J."/>
            <person name="Andreopoulos W."/>
            <person name="LaButti K."/>
            <person name="Hundley H."/>
            <person name="Na H."/>
            <person name="Kuo A."/>
            <person name="Barry K."/>
            <person name="Lipzen A."/>
            <person name="Henrissat B."/>
            <person name="Riley R."/>
            <person name="Ahrendt S."/>
            <person name="Nagy L.G."/>
            <person name="Grigoriev I.V."/>
            <person name="Martin F."/>
            <person name="Rosso M.N."/>
        </authorList>
    </citation>
    <scope>NUCLEOTIDE SEQUENCE</scope>
    <source>
        <strain evidence="1">CBS 384.51</strain>
    </source>
</reference>
<evidence type="ECO:0000313" key="2">
    <source>
        <dbReference type="Proteomes" id="UP001055072"/>
    </source>
</evidence>
<evidence type="ECO:0000313" key="1">
    <source>
        <dbReference type="EMBL" id="KAI0089337.1"/>
    </source>
</evidence>
<accession>A0ACB8U4U6</accession>
<name>A0ACB8U4U6_9APHY</name>
<dbReference type="EMBL" id="MU274911">
    <property type="protein sequence ID" value="KAI0089337.1"/>
    <property type="molecule type" value="Genomic_DNA"/>
</dbReference>
<dbReference type="Proteomes" id="UP001055072">
    <property type="component" value="Unassembled WGS sequence"/>
</dbReference>
<keyword evidence="2" id="KW-1185">Reference proteome</keyword>